<accession>A0A173LUS3</accession>
<keyword evidence="4 5" id="KW-0472">Membrane</keyword>
<evidence type="ECO:0000313" key="8">
    <source>
        <dbReference type="Proteomes" id="UP000243847"/>
    </source>
</evidence>
<feature type="transmembrane region" description="Helical" evidence="5">
    <location>
        <begin position="408"/>
        <end position="425"/>
    </location>
</feature>
<feature type="transmembrane region" description="Helical" evidence="5">
    <location>
        <begin position="181"/>
        <end position="198"/>
    </location>
</feature>
<evidence type="ECO:0000256" key="5">
    <source>
        <dbReference type="SAM" id="Phobius"/>
    </source>
</evidence>
<dbReference type="Proteomes" id="UP000243847">
    <property type="component" value="Chromosome sequence1"/>
</dbReference>
<keyword evidence="2 5" id="KW-0812">Transmembrane</keyword>
<proteinExistence type="predicted"/>
<dbReference type="AlphaFoldDB" id="A0A173LUS3"/>
<feature type="transmembrane region" description="Helical" evidence="5">
    <location>
        <begin position="255"/>
        <end position="280"/>
    </location>
</feature>
<evidence type="ECO:0000256" key="1">
    <source>
        <dbReference type="ARBA" id="ARBA00004141"/>
    </source>
</evidence>
<dbReference type="KEGG" id="amin:AUMI_11230"/>
<comment type="subcellular location">
    <subcellularLocation>
        <location evidence="1">Membrane</location>
        <topology evidence="1">Multi-pass membrane protein</topology>
    </subcellularLocation>
</comment>
<dbReference type="GO" id="GO:0016020">
    <property type="term" value="C:membrane"/>
    <property type="evidence" value="ECO:0007669"/>
    <property type="project" value="UniProtKB-SubCell"/>
</dbReference>
<dbReference type="EMBL" id="AP017457">
    <property type="protein sequence ID" value="BAU98665.1"/>
    <property type="molecule type" value="Genomic_DNA"/>
</dbReference>
<feature type="transmembrane region" description="Helical" evidence="5">
    <location>
        <begin position="65"/>
        <end position="83"/>
    </location>
</feature>
<feature type="transmembrane region" description="Helical" evidence="5">
    <location>
        <begin position="227"/>
        <end position="243"/>
    </location>
</feature>
<evidence type="ECO:0000256" key="2">
    <source>
        <dbReference type="ARBA" id="ARBA00022692"/>
    </source>
</evidence>
<sequence length="434" mass="48553">MPAKEYRKAKTGLAVVALFMLFAGEAIRNLVGWDIFMGLSVVLTLIYIVVIFRARHLIHWRSIPFWLAFFSLWAVASMLWAYSPPNTALTLWPFVEVTIAGVGIALTLPWGDFVRALGTTLRWILGLSLVFELWVAVFVGHAIYPVWVDISEGKIPAVYQWSRNLLFEGGPIQGIVGNRNQLGFIAVIALIIFFVQLADKTVWRSWGFIWVGLSLFTIAFTRSATDLIALVVVMVVALFALWARAVPQSKRRPVYFTAAGLVIVAAAFITFAQGFLLSLLGKSEDLTGRSDTWAAVAELAQQRPIFGWGWLSPWVPWLEPFNNLAVHNGVHYLQAHNTWLDVWLQVGYIGVIALAFAMIGLLWRSWFIAVDRPRWDLVEERPYSANSLVPVLITAALLTQSFAESQLIVQSGWALVVALSLTVMVPTRITKALR</sequence>
<feature type="domain" description="O-antigen ligase-related" evidence="6">
    <location>
        <begin position="212"/>
        <end position="354"/>
    </location>
</feature>
<dbReference type="GeneID" id="80451306"/>
<feature type="transmembrane region" description="Helical" evidence="5">
    <location>
        <begin position="89"/>
        <end position="111"/>
    </location>
</feature>
<evidence type="ECO:0000256" key="3">
    <source>
        <dbReference type="ARBA" id="ARBA00022989"/>
    </source>
</evidence>
<dbReference type="PANTHER" id="PTHR37422">
    <property type="entry name" value="TEICHURONIC ACID BIOSYNTHESIS PROTEIN TUAE"/>
    <property type="match status" value="1"/>
</dbReference>
<name>A0A173LUS3_9MICO</name>
<protein>
    <submittedName>
        <fullName evidence="7">Polysaccharide export protein</fullName>
    </submittedName>
</protein>
<feature type="transmembrane region" description="Helical" evidence="5">
    <location>
        <begin position="205"/>
        <end position="221"/>
    </location>
</feature>
<dbReference type="RefSeq" id="WP_096380186.1">
    <property type="nucleotide sequence ID" value="NZ_AP017457.1"/>
</dbReference>
<reference evidence="7 8" key="1">
    <citation type="journal article" date="2016" name="Genome Announc.">
        <title>Complete Genome Sequence of Aurantimicrobium minutum Type Strain KNCT, a Planktonic Ultramicrobacterium Isolated from River Water.</title>
        <authorList>
            <person name="Nakai R."/>
            <person name="Fujisawa T."/>
            <person name="Nakamura Y."/>
            <person name="Nishide H."/>
            <person name="Uchiyama I."/>
            <person name="Baba T."/>
            <person name="Toyoda A."/>
            <person name="Fujiyama A."/>
            <person name="Naganuma T."/>
            <person name="Niki H."/>
        </authorList>
    </citation>
    <scope>NUCLEOTIDE SEQUENCE [LARGE SCALE GENOMIC DNA]</scope>
    <source>
        <strain evidence="7 8">KNC</strain>
    </source>
</reference>
<feature type="transmembrane region" description="Helical" evidence="5">
    <location>
        <begin position="36"/>
        <end position="53"/>
    </location>
</feature>
<gene>
    <name evidence="7" type="ORF">AUMI_11230</name>
</gene>
<feature type="transmembrane region" description="Helical" evidence="5">
    <location>
        <begin position="383"/>
        <end position="402"/>
    </location>
</feature>
<dbReference type="Pfam" id="PF04932">
    <property type="entry name" value="Wzy_C"/>
    <property type="match status" value="1"/>
</dbReference>
<feature type="transmembrane region" description="Helical" evidence="5">
    <location>
        <begin position="123"/>
        <end position="144"/>
    </location>
</feature>
<dbReference type="InterPro" id="IPR007016">
    <property type="entry name" value="O-antigen_ligase-rel_domated"/>
</dbReference>
<evidence type="ECO:0000259" key="6">
    <source>
        <dbReference type="Pfam" id="PF04932"/>
    </source>
</evidence>
<evidence type="ECO:0000313" key="7">
    <source>
        <dbReference type="EMBL" id="BAU98665.1"/>
    </source>
</evidence>
<evidence type="ECO:0000256" key="4">
    <source>
        <dbReference type="ARBA" id="ARBA00023136"/>
    </source>
</evidence>
<dbReference type="PANTHER" id="PTHR37422:SF13">
    <property type="entry name" value="LIPOPOLYSACCHARIDE BIOSYNTHESIS PROTEIN PA4999-RELATED"/>
    <property type="match status" value="1"/>
</dbReference>
<keyword evidence="3 5" id="KW-1133">Transmembrane helix</keyword>
<organism evidence="7 8">
    <name type="scientific">Aurantimicrobium minutum</name>
    <dbReference type="NCBI Taxonomy" id="708131"/>
    <lineage>
        <taxon>Bacteria</taxon>
        <taxon>Bacillati</taxon>
        <taxon>Actinomycetota</taxon>
        <taxon>Actinomycetes</taxon>
        <taxon>Micrococcales</taxon>
        <taxon>Microbacteriaceae</taxon>
        <taxon>Aurantimicrobium</taxon>
    </lineage>
</organism>
<dbReference type="OrthoDB" id="1118146at2"/>
<feature type="transmembrane region" description="Helical" evidence="5">
    <location>
        <begin position="342"/>
        <end position="363"/>
    </location>
</feature>
<dbReference type="InterPro" id="IPR051533">
    <property type="entry name" value="WaaL-like"/>
</dbReference>